<evidence type="ECO:0000313" key="2">
    <source>
        <dbReference type="Proteomes" id="UP000789570"/>
    </source>
</evidence>
<dbReference type="Proteomes" id="UP000789570">
    <property type="component" value="Unassembled WGS sequence"/>
</dbReference>
<evidence type="ECO:0000313" key="1">
    <source>
        <dbReference type="EMBL" id="CAG8763506.1"/>
    </source>
</evidence>
<gene>
    <name evidence="1" type="ORF">FCALED_LOCUS17077</name>
</gene>
<dbReference type="EMBL" id="CAJVPQ010023770">
    <property type="protein sequence ID" value="CAG8763506.1"/>
    <property type="molecule type" value="Genomic_DNA"/>
</dbReference>
<accession>A0A9N9J5M9</accession>
<dbReference type="OrthoDB" id="2448050at2759"/>
<dbReference type="SUPFAM" id="SSF56672">
    <property type="entry name" value="DNA/RNA polymerases"/>
    <property type="match status" value="1"/>
</dbReference>
<organism evidence="1 2">
    <name type="scientific">Funneliformis caledonium</name>
    <dbReference type="NCBI Taxonomy" id="1117310"/>
    <lineage>
        <taxon>Eukaryota</taxon>
        <taxon>Fungi</taxon>
        <taxon>Fungi incertae sedis</taxon>
        <taxon>Mucoromycota</taxon>
        <taxon>Glomeromycotina</taxon>
        <taxon>Glomeromycetes</taxon>
        <taxon>Glomerales</taxon>
        <taxon>Glomeraceae</taxon>
        <taxon>Funneliformis</taxon>
    </lineage>
</organism>
<dbReference type="InterPro" id="IPR043502">
    <property type="entry name" value="DNA/RNA_pol_sf"/>
</dbReference>
<sequence>VGRTNIAQHKIDTRNADPIRKNYYRMTKEEQEFIDGEIKKMLCEGIIQASDSPWASPAIL</sequence>
<proteinExistence type="predicted"/>
<reference evidence="1" key="1">
    <citation type="submission" date="2021-06" db="EMBL/GenBank/DDBJ databases">
        <authorList>
            <person name="Kallberg Y."/>
            <person name="Tangrot J."/>
            <person name="Rosling A."/>
        </authorList>
    </citation>
    <scope>NUCLEOTIDE SEQUENCE</scope>
    <source>
        <strain evidence="1">UK204</strain>
    </source>
</reference>
<keyword evidence="2" id="KW-1185">Reference proteome</keyword>
<feature type="non-terminal residue" evidence="1">
    <location>
        <position position="1"/>
    </location>
</feature>
<feature type="non-terminal residue" evidence="1">
    <location>
        <position position="60"/>
    </location>
</feature>
<protein>
    <submittedName>
        <fullName evidence="1">5917_t:CDS:1</fullName>
    </submittedName>
</protein>
<comment type="caution">
    <text evidence="1">The sequence shown here is derived from an EMBL/GenBank/DDBJ whole genome shotgun (WGS) entry which is preliminary data.</text>
</comment>
<name>A0A9N9J5M9_9GLOM</name>
<dbReference type="Gene3D" id="3.10.10.10">
    <property type="entry name" value="HIV Type 1 Reverse Transcriptase, subunit A, domain 1"/>
    <property type="match status" value="1"/>
</dbReference>
<dbReference type="AlphaFoldDB" id="A0A9N9J5M9"/>